<dbReference type="EMBL" id="KV454543">
    <property type="protein sequence ID" value="ODV66004.1"/>
    <property type="molecule type" value="Genomic_DNA"/>
</dbReference>
<evidence type="ECO:0000256" key="2">
    <source>
        <dbReference type="ARBA" id="ARBA00022618"/>
    </source>
</evidence>
<dbReference type="GO" id="GO:0051301">
    <property type="term" value="P:cell division"/>
    <property type="evidence" value="ECO:0007669"/>
    <property type="project" value="UniProtKB-KW"/>
</dbReference>
<dbReference type="SMART" id="SM00182">
    <property type="entry name" value="CULLIN"/>
    <property type="match status" value="1"/>
</dbReference>
<dbReference type="SMART" id="SM01013">
    <property type="entry name" value="APC2"/>
    <property type="match status" value="1"/>
</dbReference>
<dbReference type="GO" id="GO:0005680">
    <property type="term" value="C:anaphase-promoting complex"/>
    <property type="evidence" value="ECO:0007669"/>
    <property type="project" value="TreeGrafter"/>
</dbReference>
<feature type="domain" description="Cullin family profile" evidence="8">
    <location>
        <begin position="490"/>
        <end position="719"/>
    </location>
</feature>
<dbReference type="InterPro" id="IPR057975">
    <property type="entry name" value="TPR_ANAPC2"/>
</dbReference>
<name>A0A1E4RFF8_9ASCO</name>
<dbReference type="InterPro" id="IPR059120">
    <property type="entry name" value="Cullin-like_AB"/>
</dbReference>
<evidence type="ECO:0000259" key="8">
    <source>
        <dbReference type="PROSITE" id="PS50069"/>
    </source>
</evidence>
<evidence type="ECO:0000256" key="6">
    <source>
        <dbReference type="PROSITE-ProRule" id="PRU00330"/>
    </source>
</evidence>
<dbReference type="Pfam" id="PF26557">
    <property type="entry name" value="Cullin_AB"/>
    <property type="match status" value="1"/>
</dbReference>
<dbReference type="InterPro" id="IPR036390">
    <property type="entry name" value="WH_DNA-bd_sf"/>
</dbReference>
<comment type="similarity">
    <text evidence="6">Belongs to the cullin family.</text>
</comment>
<keyword evidence="3" id="KW-0498">Mitosis</keyword>
<dbReference type="GO" id="GO:0031625">
    <property type="term" value="F:ubiquitin protein ligase binding"/>
    <property type="evidence" value="ECO:0007669"/>
    <property type="project" value="InterPro"/>
</dbReference>
<dbReference type="STRING" id="984485.A0A1E4RFF8"/>
<dbReference type="InterPro" id="IPR036388">
    <property type="entry name" value="WH-like_DNA-bd_sf"/>
</dbReference>
<dbReference type="InterPro" id="IPR016158">
    <property type="entry name" value="Cullin_homology"/>
</dbReference>
<sequence>MNTTLPISKNDIKLIITSATFDELDTNSSSTDQPFNEIENDLHCLLDWLDPYYPQDPSQTVVTEPSPRVRAAIRSCLKDDVSQMEFVKLYINSIRKCFNDDFKPFINSKNDHLVQDLMDIMNRIKLIKVYYSQYITFLNLRKLSNDLFNRNLNSLFHIHVIKNKNSPFQSLLTNYLIESLFNNTSKSSNYAISTLQDYIKTLISIGFIDLLNSIVIKLSIKKIKHLVINTCRGVWDVPLLEKINDLIKIDLYPSFNIIMRLSSTEFNQSYLFKLMKISHDELVSLRINELYQMIVNYPSSSIALSELHQCILFKSNNNNHNDNNQKKQSDFSNPDFTNHSGLSMTSTQFSSLMENDLSSQAYQRAKLVDTFIQACHENLLHSGANTVDVITTYTSTIKAFLIIDPKGVLLDKVVRPIRRYLKTREDIIVKLVHGLLNDDDESNELAELAHELRKPKNHNNETDMSISGHLGNSTNDKKNVSDPRNNDVLVDDLLDLNWVPDPIDALPDFKKGKVTDVIESLISIFDLKDVFINEFTKLFGDRLINIHDYDLKDINYHLDLLKSRFGKNEFTTLDVMVRDIHESKNINKNINNIAKSHQYSTNFHSTVLSHLYWPHLCENLSEENDFFKLPDVINNHFCKFNEGFTALNPGRYLKPLSSIGLVKLELDFNNQKLAFEVTPDKAVVISLFDDEAEELSLDQILTITKMPLYVASKAIEYWVNSKILIQTSENTFKTNETLNTYSEASGVQPNPSELLNNKTETGSKSKKIDLSFKNLLWRYVNGILSNISPLPATRIHFLLGASISKEKLGGDLTVDQLEEYLNYMVDEGKLILQNNCYSLK</sequence>
<dbReference type="GO" id="GO:0070979">
    <property type="term" value="P:protein K11-linked ubiquitination"/>
    <property type="evidence" value="ECO:0007669"/>
    <property type="project" value="TreeGrafter"/>
</dbReference>
<keyword evidence="5" id="KW-0131">Cell cycle</keyword>
<dbReference type="Gene3D" id="3.30.230.130">
    <property type="entry name" value="Cullin, Chain C, Domain 2"/>
    <property type="match status" value="1"/>
</dbReference>
<evidence type="ECO:0000256" key="1">
    <source>
        <dbReference type="ARBA" id="ARBA00016068"/>
    </source>
</evidence>
<gene>
    <name evidence="9" type="ORF">HYPBUDRAFT_242687</name>
</gene>
<dbReference type="PROSITE" id="PS50069">
    <property type="entry name" value="CULLIN_2"/>
    <property type="match status" value="1"/>
</dbReference>
<dbReference type="Gene3D" id="1.10.10.10">
    <property type="entry name" value="Winged helix-like DNA-binding domain superfamily/Winged helix DNA-binding domain"/>
    <property type="match status" value="1"/>
</dbReference>
<evidence type="ECO:0000256" key="3">
    <source>
        <dbReference type="ARBA" id="ARBA00022776"/>
    </source>
</evidence>
<dbReference type="Gene3D" id="1.20.1310.10">
    <property type="entry name" value="Cullin Repeats"/>
    <property type="match status" value="1"/>
</dbReference>
<dbReference type="InterPro" id="IPR014786">
    <property type="entry name" value="ANAPC2_C"/>
</dbReference>
<evidence type="ECO:0000256" key="4">
    <source>
        <dbReference type="ARBA" id="ARBA00022786"/>
    </source>
</evidence>
<feature type="region of interest" description="Disordered" evidence="7">
    <location>
        <begin position="453"/>
        <end position="482"/>
    </location>
</feature>
<dbReference type="InterPro" id="IPR044554">
    <property type="entry name" value="ANAPC2"/>
</dbReference>
<dbReference type="InterPro" id="IPR036317">
    <property type="entry name" value="Cullin_homology_sf"/>
</dbReference>
<dbReference type="GeneID" id="30997849"/>
<proteinExistence type="inferred from homology"/>
<accession>A0A1E4RFF8</accession>
<dbReference type="RefSeq" id="XP_020075071.1">
    <property type="nucleotide sequence ID" value="XM_020223300.1"/>
</dbReference>
<dbReference type="GO" id="GO:0007091">
    <property type="term" value="P:metaphase/anaphase transition of mitotic cell cycle"/>
    <property type="evidence" value="ECO:0007669"/>
    <property type="project" value="TreeGrafter"/>
</dbReference>
<dbReference type="AlphaFoldDB" id="A0A1E4RFF8"/>
<feature type="compositionally biased region" description="Polar residues" evidence="7">
    <location>
        <begin position="462"/>
        <end position="474"/>
    </location>
</feature>
<organism evidence="9 10">
    <name type="scientific">Hyphopichia burtonii NRRL Y-1933</name>
    <dbReference type="NCBI Taxonomy" id="984485"/>
    <lineage>
        <taxon>Eukaryota</taxon>
        <taxon>Fungi</taxon>
        <taxon>Dikarya</taxon>
        <taxon>Ascomycota</taxon>
        <taxon>Saccharomycotina</taxon>
        <taxon>Pichiomycetes</taxon>
        <taxon>Debaryomycetaceae</taxon>
        <taxon>Hyphopichia</taxon>
    </lineage>
</organism>
<dbReference type="Pfam" id="PF08672">
    <property type="entry name" value="ANAPC2"/>
    <property type="match status" value="1"/>
</dbReference>
<dbReference type="Pfam" id="PF25773">
    <property type="entry name" value="TPR_ANAPC2"/>
    <property type="match status" value="1"/>
</dbReference>
<evidence type="ECO:0000256" key="5">
    <source>
        <dbReference type="ARBA" id="ARBA00023306"/>
    </source>
</evidence>
<dbReference type="SUPFAM" id="SSF46785">
    <property type="entry name" value="Winged helix' DNA-binding domain"/>
    <property type="match status" value="1"/>
</dbReference>
<keyword evidence="10" id="KW-1185">Reference proteome</keyword>
<dbReference type="SUPFAM" id="SSF75632">
    <property type="entry name" value="Cullin homology domain"/>
    <property type="match status" value="1"/>
</dbReference>
<evidence type="ECO:0000313" key="9">
    <source>
        <dbReference type="EMBL" id="ODV66004.1"/>
    </source>
</evidence>
<dbReference type="GO" id="GO:0006511">
    <property type="term" value="P:ubiquitin-dependent protein catabolic process"/>
    <property type="evidence" value="ECO:0007669"/>
    <property type="project" value="InterPro"/>
</dbReference>
<protein>
    <recommendedName>
        <fullName evidence="1">Anaphase-promoting complex subunit 2</fullName>
    </recommendedName>
</protein>
<dbReference type="PANTHER" id="PTHR45957:SF1">
    <property type="entry name" value="ANAPHASE-PROMOTING COMPLEX SUBUNIT 2"/>
    <property type="match status" value="1"/>
</dbReference>
<keyword evidence="2" id="KW-0132">Cell division</keyword>
<reference evidence="10" key="1">
    <citation type="submission" date="2016-05" db="EMBL/GenBank/DDBJ databases">
        <title>Comparative genomics of biotechnologically important yeasts.</title>
        <authorList>
            <consortium name="DOE Joint Genome Institute"/>
            <person name="Riley R."/>
            <person name="Haridas S."/>
            <person name="Wolfe K.H."/>
            <person name="Lopes M.R."/>
            <person name="Hittinger C.T."/>
            <person name="Goker M."/>
            <person name="Salamov A."/>
            <person name="Wisecaver J."/>
            <person name="Long T.M."/>
            <person name="Aerts A.L."/>
            <person name="Barry K."/>
            <person name="Choi C."/>
            <person name="Clum A."/>
            <person name="Coughlan A.Y."/>
            <person name="Deshpande S."/>
            <person name="Douglass A.P."/>
            <person name="Hanson S.J."/>
            <person name="Klenk H.-P."/>
            <person name="Labutti K."/>
            <person name="Lapidus A."/>
            <person name="Lindquist E."/>
            <person name="Lipzen A."/>
            <person name="Meier-Kolthoff J.P."/>
            <person name="Ohm R.A."/>
            <person name="Otillar R.P."/>
            <person name="Pangilinan J."/>
            <person name="Peng Y."/>
            <person name="Rokas A."/>
            <person name="Rosa C.A."/>
            <person name="Scheuner C."/>
            <person name="Sibirny A.A."/>
            <person name="Slot J.C."/>
            <person name="Stielow J.B."/>
            <person name="Sun H."/>
            <person name="Kurtzman C.P."/>
            <person name="Blackwell M."/>
            <person name="Grigoriev I.V."/>
            <person name="Jeffries T.W."/>
        </authorList>
    </citation>
    <scope>NUCLEOTIDE SEQUENCE [LARGE SCALE GENOMIC DNA]</scope>
    <source>
        <strain evidence="10">NRRL Y-1933</strain>
    </source>
</reference>
<dbReference type="Proteomes" id="UP000095085">
    <property type="component" value="Unassembled WGS sequence"/>
</dbReference>
<evidence type="ECO:0000313" key="10">
    <source>
        <dbReference type="Proteomes" id="UP000095085"/>
    </source>
</evidence>
<evidence type="ECO:0000256" key="7">
    <source>
        <dbReference type="SAM" id="MobiDB-lite"/>
    </source>
</evidence>
<dbReference type="OrthoDB" id="5581181at2759"/>
<dbReference type="PANTHER" id="PTHR45957">
    <property type="entry name" value="ANAPHASE-PROMOTING COMPLEX SUBUNIT 2"/>
    <property type="match status" value="1"/>
</dbReference>
<keyword evidence="4" id="KW-0833">Ubl conjugation pathway</keyword>